<gene>
    <name evidence="1" type="ORF">DFH08DRAFT_686534</name>
</gene>
<accession>A0AAD7AHK8</accession>
<dbReference type="EMBL" id="JARIHO010000006">
    <property type="protein sequence ID" value="KAJ7359185.1"/>
    <property type="molecule type" value="Genomic_DNA"/>
</dbReference>
<protein>
    <submittedName>
        <fullName evidence="1">Uncharacterized protein</fullName>
    </submittedName>
</protein>
<dbReference type="AlphaFoldDB" id="A0AAD7AHK8"/>
<reference evidence="1" key="1">
    <citation type="submission" date="2023-03" db="EMBL/GenBank/DDBJ databases">
        <title>Massive genome expansion in bonnet fungi (Mycena s.s.) driven by repeated elements and novel gene families across ecological guilds.</title>
        <authorList>
            <consortium name="Lawrence Berkeley National Laboratory"/>
            <person name="Harder C.B."/>
            <person name="Miyauchi S."/>
            <person name="Viragh M."/>
            <person name="Kuo A."/>
            <person name="Thoen E."/>
            <person name="Andreopoulos B."/>
            <person name="Lu D."/>
            <person name="Skrede I."/>
            <person name="Drula E."/>
            <person name="Henrissat B."/>
            <person name="Morin E."/>
            <person name="Kohler A."/>
            <person name="Barry K."/>
            <person name="LaButti K."/>
            <person name="Morin E."/>
            <person name="Salamov A."/>
            <person name="Lipzen A."/>
            <person name="Mereny Z."/>
            <person name="Hegedus B."/>
            <person name="Baldrian P."/>
            <person name="Stursova M."/>
            <person name="Weitz H."/>
            <person name="Taylor A."/>
            <person name="Grigoriev I.V."/>
            <person name="Nagy L.G."/>
            <person name="Martin F."/>
            <person name="Kauserud H."/>
        </authorList>
    </citation>
    <scope>NUCLEOTIDE SEQUENCE</scope>
    <source>
        <strain evidence="1">CBHHK002</strain>
    </source>
</reference>
<organism evidence="1 2">
    <name type="scientific">Mycena albidolilacea</name>
    <dbReference type="NCBI Taxonomy" id="1033008"/>
    <lineage>
        <taxon>Eukaryota</taxon>
        <taxon>Fungi</taxon>
        <taxon>Dikarya</taxon>
        <taxon>Basidiomycota</taxon>
        <taxon>Agaricomycotina</taxon>
        <taxon>Agaricomycetes</taxon>
        <taxon>Agaricomycetidae</taxon>
        <taxon>Agaricales</taxon>
        <taxon>Marasmiineae</taxon>
        <taxon>Mycenaceae</taxon>
        <taxon>Mycena</taxon>
    </lineage>
</organism>
<sequence>QIFACIPSTISQYITFGLEILLGVLCQIPAATIKWQPNDFQDYNLIVEHHPWLTGAFASINGLNLACQTSDDEEIKNTTYNGWLYEHFVSSVLVFSPKGEFLVWFGITTALN</sequence>
<dbReference type="Proteomes" id="UP001218218">
    <property type="component" value="Unassembled WGS sequence"/>
</dbReference>
<proteinExistence type="predicted"/>
<dbReference type="PANTHER" id="PTHR48471:SF1">
    <property type="entry name" value="DDE TNP4 DOMAIN-CONTAINING PROTEIN"/>
    <property type="match status" value="1"/>
</dbReference>
<comment type="caution">
    <text evidence="1">The sequence shown here is derived from an EMBL/GenBank/DDBJ whole genome shotgun (WGS) entry which is preliminary data.</text>
</comment>
<evidence type="ECO:0000313" key="1">
    <source>
        <dbReference type="EMBL" id="KAJ7359185.1"/>
    </source>
</evidence>
<evidence type="ECO:0000313" key="2">
    <source>
        <dbReference type="Proteomes" id="UP001218218"/>
    </source>
</evidence>
<name>A0AAD7AHK8_9AGAR</name>
<feature type="non-terminal residue" evidence="1">
    <location>
        <position position="1"/>
    </location>
</feature>
<keyword evidence="2" id="KW-1185">Reference proteome</keyword>
<dbReference type="PANTHER" id="PTHR48471">
    <property type="entry name" value="DDE TNP4 DOMAIN-CONTAINING PROTEIN"/>
    <property type="match status" value="1"/>
</dbReference>